<keyword evidence="4 5" id="KW-0472">Membrane</keyword>
<dbReference type="PANTHER" id="PTHR43701">
    <property type="entry name" value="MEMBRANE TRANSPORTER PROTEIN MJ0441-RELATED"/>
    <property type="match status" value="1"/>
</dbReference>
<dbReference type="InterPro" id="IPR051598">
    <property type="entry name" value="TSUP/Inactive_protease-like"/>
</dbReference>
<evidence type="ECO:0000256" key="5">
    <source>
        <dbReference type="RuleBase" id="RU363041"/>
    </source>
</evidence>
<dbReference type="HOGENOM" id="CLU_045498_4_0_5"/>
<dbReference type="OrthoDB" id="560496at2"/>
<evidence type="ECO:0000256" key="1">
    <source>
        <dbReference type="ARBA" id="ARBA00004141"/>
    </source>
</evidence>
<dbReference type="AlphaFoldDB" id="B8ESW6"/>
<keyword evidence="5" id="KW-1003">Cell membrane</keyword>
<evidence type="ECO:0000313" key="7">
    <source>
        <dbReference type="Proteomes" id="UP000002257"/>
    </source>
</evidence>
<reference evidence="6 7" key="1">
    <citation type="journal article" date="2010" name="J. Bacteriol.">
        <title>Complete genome sequence of the aerobic facultative methanotroph Methylocella silvestris BL2.</title>
        <authorList>
            <person name="Chen Y."/>
            <person name="Crombie A."/>
            <person name="Rahman M.T."/>
            <person name="Dedysh S.N."/>
            <person name="Liesack W."/>
            <person name="Stott M.B."/>
            <person name="Alam M."/>
            <person name="Theisen A.R."/>
            <person name="Murrell J.C."/>
            <person name="Dunfield P.F."/>
        </authorList>
    </citation>
    <scope>NUCLEOTIDE SEQUENCE [LARGE SCALE GENOMIC DNA]</scope>
    <source>
        <strain evidence="7">DSM 15510 / CIP 108128 / LMG 27833 / NCIMB 13906 / BL2</strain>
    </source>
</reference>
<comment type="subcellular location">
    <subcellularLocation>
        <location evidence="5">Cell membrane</location>
        <topology evidence="5">Multi-pass membrane protein</topology>
    </subcellularLocation>
    <subcellularLocation>
        <location evidence="1">Membrane</location>
        <topology evidence="1">Multi-pass membrane protein</topology>
    </subcellularLocation>
</comment>
<dbReference type="eggNOG" id="COG0730">
    <property type="taxonomic scope" value="Bacteria"/>
</dbReference>
<evidence type="ECO:0000256" key="4">
    <source>
        <dbReference type="ARBA" id="ARBA00023136"/>
    </source>
</evidence>
<gene>
    <name evidence="6" type="ordered locus">Msil_1500</name>
</gene>
<feature type="transmembrane region" description="Helical" evidence="5">
    <location>
        <begin position="175"/>
        <end position="197"/>
    </location>
</feature>
<dbReference type="STRING" id="395965.Msil_1500"/>
<organism evidence="6 7">
    <name type="scientific">Methylocella silvestris (strain DSM 15510 / CIP 108128 / LMG 27833 / NCIMB 13906 / BL2)</name>
    <dbReference type="NCBI Taxonomy" id="395965"/>
    <lineage>
        <taxon>Bacteria</taxon>
        <taxon>Pseudomonadati</taxon>
        <taxon>Pseudomonadota</taxon>
        <taxon>Alphaproteobacteria</taxon>
        <taxon>Hyphomicrobiales</taxon>
        <taxon>Beijerinckiaceae</taxon>
        <taxon>Methylocella</taxon>
    </lineage>
</organism>
<keyword evidence="3 5" id="KW-1133">Transmembrane helix</keyword>
<dbReference type="EMBL" id="CP001280">
    <property type="protein sequence ID" value="ACK50451.1"/>
    <property type="molecule type" value="Genomic_DNA"/>
</dbReference>
<feature type="transmembrane region" description="Helical" evidence="5">
    <location>
        <begin position="76"/>
        <end position="93"/>
    </location>
</feature>
<dbReference type="RefSeq" id="WP_012590521.1">
    <property type="nucleotide sequence ID" value="NC_011666.1"/>
</dbReference>
<keyword evidence="7" id="KW-1185">Reference proteome</keyword>
<evidence type="ECO:0000256" key="2">
    <source>
        <dbReference type="ARBA" id="ARBA00022692"/>
    </source>
</evidence>
<protein>
    <recommendedName>
        <fullName evidence="5">Probable membrane transporter protein</fullName>
    </recommendedName>
</protein>
<dbReference type="InterPro" id="IPR002781">
    <property type="entry name" value="TM_pro_TauE-like"/>
</dbReference>
<feature type="transmembrane region" description="Helical" evidence="5">
    <location>
        <begin position="136"/>
        <end position="169"/>
    </location>
</feature>
<name>B8ESW6_METSB</name>
<dbReference type="GO" id="GO:0005886">
    <property type="term" value="C:plasma membrane"/>
    <property type="evidence" value="ECO:0007669"/>
    <property type="project" value="UniProtKB-SubCell"/>
</dbReference>
<proteinExistence type="inferred from homology"/>
<dbReference type="Pfam" id="PF01925">
    <property type="entry name" value="TauE"/>
    <property type="match status" value="1"/>
</dbReference>
<feature type="transmembrane region" description="Helical" evidence="5">
    <location>
        <begin position="51"/>
        <end position="69"/>
    </location>
</feature>
<evidence type="ECO:0000256" key="3">
    <source>
        <dbReference type="ARBA" id="ARBA00022989"/>
    </source>
</evidence>
<dbReference type="PANTHER" id="PTHR43701:SF5">
    <property type="entry name" value="MEMBRANE TRANSPORTER PROTEIN-RELATED"/>
    <property type="match status" value="1"/>
</dbReference>
<keyword evidence="2 5" id="KW-0812">Transmembrane</keyword>
<evidence type="ECO:0000313" key="6">
    <source>
        <dbReference type="EMBL" id="ACK50451.1"/>
    </source>
</evidence>
<accession>B8ESW6</accession>
<sequence length="249" mass="25687">MLPFDENLGLGVLILVTATLYASVGQAGASGYLAVMGLAGLDPAVMKPTALALNIVVALIGTAQFWRAGLFRWRNFYPFGVLGFPFSILGGAIHLPGHAYYPIVGVLLLLAAFQLARPAPQRDAGKLPPTAPPFLLSLLTGAVIGFVSGVTGTGGGIFLAPVILLMNWVEIRRAAAVTAAYNLLNSIAALAGAYATLRALPPALPLWLVAAAIGGAIGATVGNRYLPDKALRHILAALLAVSGAKLILF</sequence>
<comment type="similarity">
    <text evidence="5">Belongs to the 4-toluene sulfonate uptake permease (TSUP) (TC 2.A.102) family.</text>
</comment>
<dbReference type="Proteomes" id="UP000002257">
    <property type="component" value="Chromosome"/>
</dbReference>
<feature type="transmembrane region" description="Helical" evidence="5">
    <location>
        <begin position="204"/>
        <end position="224"/>
    </location>
</feature>
<dbReference type="KEGG" id="msl:Msil_1500"/>